<reference evidence="1" key="1">
    <citation type="submission" date="2022-10" db="EMBL/GenBank/DDBJ databases">
        <title>Culturing micro-colonial fungi from biological soil crusts in the Mojave desert and describing Neophaeococcomyces mojavensis, and introducing the new genera and species Taxawa tesnikishii.</title>
        <authorList>
            <person name="Kurbessoian T."/>
            <person name="Stajich J.E."/>
        </authorList>
    </citation>
    <scope>NUCLEOTIDE SEQUENCE</scope>
    <source>
        <strain evidence="1">JES_112</strain>
    </source>
</reference>
<keyword evidence="2" id="KW-1185">Reference proteome</keyword>
<dbReference type="Proteomes" id="UP001172386">
    <property type="component" value="Unassembled WGS sequence"/>
</dbReference>
<proteinExistence type="predicted"/>
<evidence type="ECO:0000313" key="1">
    <source>
        <dbReference type="EMBL" id="KAJ9655590.1"/>
    </source>
</evidence>
<organism evidence="1 2">
    <name type="scientific">Neophaeococcomyces mojaviensis</name>
    <dbReference type="NCBI Taxonomy" id="3383035"/>
    <lineage>
        <taxon>Eukaryota</taxon>
        <taxon>Fungi</taxon>
        <taxon>Dikarya</taxon>
        <taxon>Ascomycota</taxon>
        <taxon>Pezizomycotina</taxon>
        <taxon>Eurotiomycetes</taxon>
        <taxon>Chaetothyriomycetidae</taxon>
        <taxon>Chaetothyriales</taxon>
        <taxon>Chaetothyriales incertae sedis</taxon>
        <taxon>Neophaeococcomyces</taxon>
    </lineage>
</organism>
<evidence type="ECO:0000313" key="2">
    <source>
        <dbReference type="Proteomes" id="UP001172386"/>
    </source>
</evidence>
<accession>A0ACC3A5H8</accession>
<comment type="caution">
    <text evidence="1">The sequence shown here is derived from an EMBL/GenBank/DDBJ whole genome shotgun (WGS) entry which is preliminary data.</text>
</comment>
<dbReference type="EMBL" id="JAPDRQ010000093">
    <property type="protein sequence ID" value="KAJ9655590.1"/>
    <property type="molecule type" value="Genomic_DNA"/>
</dbReference>
<sequence length="640" mass="72909">MKAVKPLPKRLIVCCDGTWQSSVSGKHNIPSNITRLARTIAKAGQDANGQDWQQIVHYDSGVGTGELTFFDKAWQGGTGEGLVINVLEAYNFLVNNYAPGDQIFCFGFSRGAFTARAIAGLVTDIGIFKPDNMQVFAPLWALYQKNTAKHDFRKTKEYFEFIHGVRPMVPKGEEHKIYTRKPWEIPHRSEMDATEPLTWPGSHVVEVVGVFDTVGSLGVADTRLHKGTASRKKFEWLNVKLSPFINHAFHALALDEHREPFLPTLWYIPNKATLKAEEAEIDKEDDNWPELKAHRDSVDKEVRDHQAENPPDLYQVWFPGVHINIGGGSDNDSADAEGLSNVTFAWMVQQLGPFLAFEPWTWGQQGIAGYQQRVIKEEQLYDSMKEHMTREEEQEYGELIQKSYVEKLEDTVTDTWHALWQSGKKVLGSKEIQMVPVPKENIRDPDHNSLVDLKGKPIVVRWAVSEIQDSYSAMYRAMSNPVDRTPGECSDRSREGGKPLKELGRTNEYIHPAVWWRYKTLKNEAGDMKYDSQAIRPKGKPGFTRQQDPKYGSWGYLKGNLWIPEWFVKPTNSYLGSNGYGQFEDADGDEPWEHAEWTYLDNVADKDELLGNLAQFYVEAQTAQKKMKADKKEFPFEVLS</sequence>
<protein>
    <submittedName>
        <fullName evidence="1">Uncharacterized protein</fullName>
    </submittedName>
</protein>
<gene>
    <name evidence="1" type="ORF">H2198_005591</name>
</gene>
<name>A0ACC3A5H8_9EURO</name>